<dbReference type="EMBL" id="JARKIE010000117">
    <property type="protein sequence ID" value="KAJ7681478.1"/>
    <property type="molecule type" value="Genomic_DNA"/>
</dbReference>
<name>A0AAD7GCA7_MYCRO</name>
<feature type="compositionally biased region" description="Pro residues" evidence="1">
    <location>
        <begin position="28"/>
        <end position="40"/>
    </location>
</feature>
<dbReference type="Proteomes" id="UP001221757">
    <property type="component" value="Unassembled WGS sequence"/>
</dbReference>
<protein>
    <submittedName>
        <fullName evidence="3">Uncharacterized protein</fullName>
    </submittedName>
</protein>
<evidence type="ECO:0000256" key="2">
    <source>
        <dbReference type="SAM" id="Phobius"/>
    </source>
</evidence>
<organism evidence="3 4">
    <name type="scientific">Mycena rosella</name>
    <name type="common">Pink bonnet</name>
    <name type="synonym">Agaricus rosellus</name>
    <dbReference type="NCBI Taxonomy" id="1033263"/>
    <lineage>
        <taxon>Eukaryota</taxon>
        <taxon>Fungi</taxon>
        <taxon>Dikarya</taxon>
        <taxon>Basidiomycota</taxon>
        <taxon>Agaricomycotina</taxon>
        <taxon>Agaricomycetes</taxon>
        <taxon>Agaricomycetidae</taxon>
        <taxon>Agaricales</taxon>
        <taxon>Marasmiineae</taxon>
        <taxon>Mycenaceae</taxon>
        <taxon>Mycena</taxon>
    </lineage>
</organism>
<proteinExistence type="predicted"/>
<gene>
    <name evidence="3" type="ORF">B0H17DRAFT_60773</name>
</gene>
<reference evidence="3" key="1">
    <citation type="submission" date="2023-03" db="EMBL/GenBank/DDBJ databases">
        <title>Massive genome expansion in bonnet fungi (Mycena s.s.) driven by repeated elements and novel gene families across ecological guilds.</title>
        <authorList>
            <consortium name="Lawrence Berkeley National Laboratory"/>
            <person name="Harder C.B."/>
            <person name="Miyauchi S."/>
            <person name="Viragh M."/>
            <person name="Kuo A."/>
            <person name="Thoen E."/>
            <person name="Andreopoulos B."/>
            <person name="Lu D."/>
            <person name="Skrede I."/>
            <person name="Drula E."/>
            <person name="Henrissat B."/>
            <person name="Morin E."/>
            <person name="Kohler A."/>
            <person name="Barry K."/>
            <person name="LaButti K."/>
            <person name="Morin E."/>
            <person name="Salamov A."/>
            <person name="Lipzen A."/>
            <person name="Mereny Z."/>
            <person name="Hegedus B."/>
            <person name="Baldrian P."/>
            <person name="Stursova M."/>
            <person name="Weitz H."/>
            <person name="Taylor A."/>
            <person name="Grigoriev I.V."/>
            <person name="Nagy L.G."/>
            <person name="Martin F."/>
            <person name="Kauserud H."/>
        </authorList>
    </citation>
    <scope>NUCLEOTIDE SEQUENCE</scope>
    <source>
        <strain evidence="3">CBHHK067</strain>
    </source>
</reference>
<comment type="caution">
    <text evidence="3">The sequence shown here is derived from an EMBL/GenBank/DDBJ whole genome shotgun (WGS) entry which is preliminary data.</text>
</comment>
<feature type="region of interest" description="Disordered" evidence="1">
    <location>
        <begin position="1"/>
        <end position="47"/>
    </location>
</feature>
<sequence length="166" mass="18311">MKSRKYAQSCADPPCPPTKEPALIRPQRPLPNRPQMPPFPDQSQANANLDLPPFTECSNNSPLPTCSIIFVFFLLVFYALALWDRWLNLKLRESQKLQSHTTPQFYGATQSSCVRLPAVTVTSAAPSTVAHPPKANDTPSQDSHLAPPLFSVNENPMLCVSSPRGN</sequence>
<evidence type="ECO:0000313" key="4">
    <source>
        <dbReference type="Proteomes" id="UP001221757"/>
    </source>
</evidence>
<keyword evidence="2" id="KW-1133">Transmembrane helix</keyword>
<evidence type="ECO:0000313" key="3">
    <source>
        <dbReference type="EMBL" id="KAJ7681478.1"/>
    </source>
</evidence>
<dbReference type="AlphaFoldDB" id="A0AAD7GCA7"/>
<evidence type="ECO:0000256" key="1">
    <source>
        <dbReference type="SAM" id="MobiDB-lite"/>
    </source>
</evidence>
<feature type="region of interest" description="Disordered" evidence="1">
    <location>
        <begin position="125"/>
        <end position="150"/>
    </location>
</feature>
<keyword evidence="2" id="KW-0472">Membrane</keyword>
<feature type="transmembrane region" description="Helical" evidence="2">
    <location>
        <begin position="62"/>
        <end position="83"/>
    </location>
</feature>
<accession>A0AAD7GCA7</accession>
<keyword evidence="2" id="KW-0812">Transmembrane</keyword>
<keyword evidence="4" id="KW-1185">Reference proteome</keyword>